<dbReference type="AlphaFoldDB" id="A0A4Z2J933"/>
<protein>
    <submittedName>
        <fullName evidence="1">Uncharacterized protein</fullName>
    </submittedName>
</protein>
<evidence type="ECO:0000313" key="1">
    <source>
        <dbReference type="EMBL" id="TNN86875.1"/>
    </source>
</evidence>
<reference evidence="1 2" key="1">
    <citation type="submission" date="2019-03" db="EMBL/GenBank/DDBJ databases">
        <title>First draft genome of Liparis tanakae, snailfish: a comprehensive survey of snailfish specific genes.</title>
        <authorList>
            <person name="Kim W."/>
            <person name="Song I."/>
            <person name="Jeong J.-H."/>
            <person name="Kim D."/>
            <person name="Kim S."/>
            <person name="Ryu S."/>
            <person name="Song J.Y."/>
            <person name="Lee S.K."/>
        </authorList>
    </citation>
    <scope>NUCLEOTIDE SEQUENCE [LARGE SCALE GENOMIC DNA]</scope>
    <source>
        <tissue evidence="1">Muscle</tissue>
    </source>
</reference>
<keyword evidence="2" id="KW-1185">Reference proteome</keyword>
<dbReference type="Proteomes" id="UP000314294">
    <property type="component" value="Unassembled WGS sequence"/>
</dbReference>
<accession>A0A4Z2J933</accession>
<dbReference type="EMBL" id="SRLO01000012">
    <property type="protein sequence ID" value="TNN86875.1"/>
    <property type="molecule type" value="Genomic_DNA"/>
</dbReference>
<comment type="caution">
    <text evidence="1">The sequence shown here is derived from an EMBL/GenBank/DDBJ whole genome shotgun (WGS) entry which is preliminary data.</text>
</comment>
<organism evidence="1 2">
    <name type="scientific">Liparis tanakae</name>
    <name type="common">Tanaka's snailfish</name>
    <dbReference type="NCBI Taxonomy" id="230148"/>
    <lineage>
        <taxon>Eukaryota</taxon>
        <taxon>Metazoa</taxon>
        <taxon>Chordata</taxon>
        <taxon>Craniata</taxon>
        <taxon>Vertebrata</taxon>
        <taxon>Euteleostomi</taxon>
        <taxon>Actinopterygii</taxon>
        <taxon>Neopterygii</taxon>
        <taxon>Teleostei</taxon>
        <taxon>Neoteleostei</taxon>
        <taxon>Acanthomorphata</taxon>
        <taxon>Eupercaria</taxon>
        <taxon>Perciformes</taxon>
        <taxon>Cottioidei</taxon>
        <taxon>Cottales</taxon>
        <taxon>Liparidae</taxon>
        <taxon>Liparis</taxon>
    </lineage>
</organism>
<name>A0A4Z2J933_9TELE</name>
<gene>
    <name evidence="1" type="ORF">EYF80_002630</name>
</gene>
<evidence type="ECO:0000313" key="2">
    <source>
        <dbReference type="Proteomes" id="UP000314294"/>
    </source>
</evidence>
<proteinExistence type="predicted"/>
<sequence>MLLIALFFVMGDVWIWISVGGYLKDLVLFGEDEVPGGSCAFFVSSSASTGSSGGLTTMVLIALRLVKGEVGCSSTGKYLKDLVLFGFSSVSFCFDANSSMSMWKRYRL</sequence>